<dbReference type="Gene3D" id="1.10.357.10">
    <property type="entry name" value="Tetracycline Repressor, domain 2"/>
    <property type="match status" value="1"/>
</dbReference>
<feature type="DNA-binding region" description="H-T-H motif" evidence="4">
    <location>
        <begin position="31"/>
        <end position="50"/>
    </location>
</feature>
<feature type="transmembrane region" description="Helical" evidence="5">
    <location>
        <begin position="88"/>
        <end position="109"/>
    </location>
</feature>
<organism evidence="7 8">
    <name type="scientific">Dactylosporangium darangshiense</name>
    <dbReference type="NCBI Taxonomy" id="579108"/>
    <lineage>
        <taxon>Bacteria</taxon>
        <taxon>Bacillati</taxon>
        <taxon>Actinomycetota</taxon>
        <taxon>Actinomycetes</taxon>
        <taxon>Micromonosporales</taxon>
        <taxon>Micromonosporaceae</taxon>
        <taxon>Dactylosporangium</taxon>
    </lineage>
</organism>
<evidence type="ECO:0000313" key="7">
    <source>
        <dbReference type="EMBL" id="GAA4251829.1"/>
    </source>
</evidence>
<dbReference type="PANTHER" id="PTHR30055:SF238">
    <property type="entry name" value="MYCOFACTOCIN BIOSYNTHESIS TRANSCRIPTIONAL REGULATOR MFTR-RELATED"/>
    <property type="match status" value="1"/>
</dbReference>
<evidence type="ECO:0000256" key="4">
    <source>
        <dbReference type="PROSITE-ProRule" id="PRU00335"/>
    </source>
</evidence>
<evidence type="ECO:0000256" key="5">
    <source>
        <dbReference type="SAM" id="Phobius"/>
    </source>
</evidence>
<gene>
    <name evidence="7" type="ORF">GCM10022255_045960</name>
</gene>
<dbReference type="InterPro" id="IPR050109">
    <property type="entry name" value="HTH-type_TetR-like_transc_reg"/>
</dbReference>
<dbReference type="Pfam" id="PF00440">
    <property type="entry name" value="TetR_N"/>
    <property type="match status" value="1"/>
</dbReference>
<comment type="caution">
    <text evidence="7">The sequence shown here is derived from an EMBL/GenBank/DDBJ whole genome shotgun (WGS) entry which is preliminary data.</text>
</comment>
<keyword evidence="2 4" id="KW-0238">DNA-binding</keyword>
<keyword evidence="3" id="KW-0804">Transcription</keyword>
<dbReference type="EMBL" id="BAABAT010000012">
    <property type="protein sequence ID" value="GAA4251829.1"/>
    <property type="molecule type" value="Genomic_DNA"/>
</dbReference>
<evidence type="ECO:0000256" key="3">
    <source>
        <dbReference type="ARBA" id="ARBA00023163"/>
    </source>
</evidence>
<evidence type="ECO:0000256" key="2">
    <source>
        <dbReference type="ARBA" id="ARBA00023125"/>
    </source>
</evidence>
<dbReference type="InterPro" id="IPR009057">
    <property type="entry name" value="Homeodomain-like_sf"/>
</dbReference>
<keyword evidence="8" id="KW-1185">Reference proteome</keyword>
<dbReference type="PANTHER" id="PTHR30055">
    <property type="entry name" value="HTH-TYPE TRANSCRIPTIONAL REGULATOR RUTR"/>
    <property type="match status" value="1"/>
</dbReference>
<keyword evidence="5" id="KW-1133">Transmembrane helix</keyword>
<proteinExistence type="predicted"/>
<keyword evidence="5" id="KW-0472">Membrane</keyword>
<keyword evidence="5" id="KW-0812">Transmembrane</keyword>
<dbReference type="RefSeq" id="WP_345129179.1">
    <property type="nucleotide sequence ID" value="NZ_BAABAT010000012.1"/>
</dbReference>
<name>A0ABP8DBE6_9ACTN</name>
<keyword evidence="1" id="KW-0805">Transcription regulation</keyword>
<feature type="domain" description="HTH tetR-type" evidence="6">
    <location>
        <begin position="8"/>
        <end position="68"/>
    </location>
</feature>
<accession>A0ABP8DBE6</accession>
<evidence type="ECO:0000313" key="8">
    <source>
        <dbReference type="Proteomes" id="UP001500620"/>
    </source>
</evidence>
<reference evidence="8" key="1">
    <citation type="journal article" date="2019" name="Int. J. Syst. Evol. Microbiol.">
        <title>The Global Catalogue of Microorganisms (GCM) 10K type strain sequencing project: providing services to taxonomists for standard genome sequencing and annotation.</title>
        <authorList>
            <consortium name="The Broad Institute Genomics Platform"/>
            <consortium name="The Broad Institute Genome Sequencing Center for Infectious Disease"/>
            <person name="Wu L."/>
            <person name="Ma J."/>
        </authorList>
    </citation>
    <scope>NUCLEOTIDE SEQUENCE [LARGE SCALE GENOMIC DNA]</scope>
    <source>
        <strain evidence="8">JCM 17441</strain>
    </source>
</reference>
<dbReference type="SUPFAM" id="SSF46689">
    <property type="entry name" value="Homeodomain-like"/>
    <property type="match status" value="1"/>
</dbReference>
<protein>
    <submittedName>
        <fullName evidence="7">TetR/AcrR family transcriptional regulator</fullName>
    </submittedName>
</protein>
<evidence type="ECO:0000256" key="1">
    <source>
        <dbReference type="ARBA" id="ARBA00023015"/>
    </source>
</evidence>
<dbReference type="PROSITE" id="PS50977">
    <property type="entry name" value="HTH_TETR_2"/>
    <property type="match status" value="1"/>
</dbReference>
<evidence type="ECO:0000259" key="6">
    <source>
        <dbReference type="PROSITE" id="PS50977"/>
    </source>
</evidence>
<sequence length="196" mass="20449">MPTGVAIRDVREQLFDAADRILLRDGPSGLTSRAVTAEAGVAKGVLHKHFEDFDGFLADFVLDRVERMDAQAAALRDAAGTGDVVDNVAGALAAVFGSVAVAIVALVTFRDELRARLRRTWPAGVPVLTEAAIMIGRYLGAERELGRIAAGADEESLGAMLVGTGHLLFADRTGPAPAPEAVRRAVAAVLGGALPR</sequence>
<dbReference type="Proteomes" id="UP001500620">
    <property type="component" value="Unassembled WGS sequence"/>
</dbReference>
<dbReference type="InterPro" id="IPR001647">
    <property type="entry name" value="HTH_TetR"/>
</dbReference>